<evidence type="ECO:0000256" key="1">
    <source>
        <dbReference type="ARBA" id="ARBA00022714"/>
    </source>
</evidence>
<keyword evidence="5" id="KW-0411">Iron-sulfur</keyword>
<dbReference type="AlphaFoldDB" id="A0A084IPJ7"/>
<gene>
    <name evidence="7" type="ORF">C41B8_03411</name>
</gene>
<dbReference type="RefSeq" id="WP_037334118.1">
    <property type="nucleotide sequence ID" value="NZ_APNK01000003.1"/>
</dbReference>
<dbReference type="PROSITE" id="PS51296">
    <property type="entry name" value="RIESKE"/>
    <property type="match status" value="1"/>
</dbReference>
<keyword evidence="2" id="KW-0479">Metal-binding</keyword>
<evidence type="ECO:0000313" key="7">
    <source>
        <dbReference type="EMBL" id="KEZ78631.1"/>
    </source>
</evidence>
<name>A0A084IPJ7_SALHC</name>
<protein>
    <submittedName>
        <fullName evidence="7">Rieske (2Fe-2S) domain-containing protein</fullName>
    </submittedName>
</protein>
<reference evidence="7 8" key="1">
    <citation type="submission" date="2013-03" db="EMBL/GenBank/DDBJ databases">
        <title>Salinisphaera hydrothermalis C41B8 Genome Sequencing.</title>
        <authorList>
            <person name="Li C."/>
            <person name="Lai Q."/>
            <person name="Shao Z."/>
        </authorList>
    </citation>
    <scope>NUCLEOTIDE SEQUENCE [LARGE SCALE GENOMIC DNA]</scope>
    <source>
        <strain evidence="7 8">C41B8</strain>
    </source>
</reference>
<dbReference type="STRING" id="1304275.C41B8_03411"/>
<dbReference type="PANTHER" id="PTHR21266:SF60">
    <property type="entry name" value="3-KETOSTEROID-9-ALPHA-MONOOXYGENASE, OXYGENASE COMPONENT"/>
    <property type="match status" value="1"/>
</dbReference>
<dbReference type="eggNOG" id="COG4638">
    <property type="taxonomic scope" value="Bacteria"/>
</dbReference>
<accession>A0A084IPJ7</accession>
<dbReference type="GO" id="GO:0016491">
    <property type="term" value="F:oxidoreductase activity"/>
    <property type="evidence" value="ECO:0007669"/>
    <property type="project" value="UniProtKB-KW"/>
</dbReference>
<dbReference type="GO" id="GO:0046872">
    <property type="term" value="F:metal ion binding"/>
    <property type="evidence" value="ECO:0007669"/>
    <property type="project" value="UniProtKB-KW"/>
</dbReference>
<keyword evidence="4" id="KW-0408">Iron</keyword>
<evidence type="ECO:0000256" key="2">
    <source>
        <dbReference type="ARBA" id="ARBA00022723"/>
    </source>
</evidence>
<proteinExistence type="predicted"/>
<keyword evidence="1" id="KW-0001">2Fe-2S</keyword>
<dbReference type="GO" id="GO:0051537">
    <property type="term" value="F:2 iron, 2 sulfur cluster binding"/>
    <property type="evidence" value="ECO:0007669"/>
    <property type="project" value="UniProtKB-KW"/>
</dbReference>
<keyword evidence="3" id="KW-0560">Oxidoreductase</keyword>
<keyword evidence="8" id="KW-1185">Reference proteome</keyword>
<dbReference type="Pfam" id="PF00355">
    <property type="entry name" value="Rieske"/>
    <property type="match status" value="1"/>
</dbReference>
<evidence type="ECO:0000256" key="5">
    <source>
        <dbReference type="ARBA" id="ARBA00023014"/>
    </source>
</evidence>
<comment type="caution">
    <text evidence="7">The sequence shown here is derived from an EMBL/GenBank/DDBJ whole genome shotgun (WGS) entry which is preliminary data.</text>
</comment>
<dbReference type="SUPFAM" id="SSF55961">
    <property type="entry name" value="Bet v1-like"/>
    <property type="match status" value="1"/>
</dbReference>
<evidence type="ECO:0000259" key="6">
    <source>
        <dbReference type="PROSITE" id="PS51296"/>
    </source>
</evidence>
<dbReference type="PANTHER" id="PTHR21266">
    <property type="entry name" value="IRON-SULFUR DOMAIN CONTAINING PROTEIN"/>
    <property type="match status" value="1"/>
</dbReference>
<organism evidence="7 8">
    <name type="scientific">Salinisphaera hydrothermalis (strain C41B8)</name>
    <dbReference type="NCBI Taxonomy" id="1304275"/>
    <lineage>
        <taxon>Bacteria</taxon>
        <taxon>Pseudomonadati</taxon>
        <taxon>Pseudomonadota</taxon>
        <taxon>Gammaproteobacteria</taxon>
        <taxon>Salinisphaerales</taxon>
        <taxon>Salinisphaeraceae</taxon>
        <taxon>Salinisphaera</taxon>
    </lineage>
</organism>
<evidence type="ECO:0000256" key="3">
    <source>
        <dbReference type="ARBA" id="ARBA00023002"/>
    </source>
</evidence>
<dbReference type="Pfam" id="PF19112">
    <property type="entry name" value="VanA_C"/>
    <property type="match status" value="1"/>
</dbReference>
<feature type="domain" description="Rieske" evidence="6">
    <location>
        <begin position="13"/>
        <end position="114"/>
    </location>
</feature>
<dbReference type="OrthoDB" id="9769355at2"/>
<dbReference type="InterPro" id="IPR017941">
    <property type="entry name" value="Rieske_2Fe-2S"/>
</dbReference>
<evidence type="ECO:0000256" key="4">
    <source>
        <dbReference type="ARBA" id="ARBA00023004"/>
    </source>
</evidence>
<dbReference type="SUPFAM" id="SSF50022">
    <property type="entry name" value="ISP domain"/>
    <property type="match status" value="1"/>
</dbReference>
<evidence type="ECO:0000313" key="8">
    <source>
        <dbReference type="Proteomes" id="UP000028302"/>
    </source>
</evidence>
<dbReference type="InterPro" id="IPR036922">
    <property type="entry name" value="Rieske_2Fe-2S_sf"/>
</dbReference>
<dbReference type="PATRIC" id="fig|1304275.5.peg.693"/>
<dbReference type="EMBL" id="APNK01000003">
    <property type="protein sequence ID" value="KEZ78631.1"/>
    <property type="molecule type" value="Genomic_DNA"/>
</dbReference>
<dbReference type="Proteomes" id="UP000028302">
    <property type="component" value="Unassembled WGS sequence"/>
</dbReference>
<dbReference type="Gene3D" id="2.102.10.10">
    <property type="entry name" value="Rieske [2Fe-2S] iron-sulphur domain"/>
    <property type="match status" value="1"/>
</dbReference>
<dbReference type="InterPro" id="IPR050584">
    <property type="entry name" value="Cholesterol_7-desaturase"/>
</dbReference>
<dbReference type="Gene3D" id="3.90.380.10">
    <property type="entry name" value="Naphthalene 1,2-dioxygenase Alpha Subunit, Chain A, domain 1"/>
    <property type="match status" value="1"/>
</dbReference>
<dbReference type="CDD" id="cd08878">
    <property type="entry name" value="RHO_alpha_C_DMO-like"/>
    <property type="match status" value="1"/>
</dbReference>
<dbReference type="InterPro" id="IPR044043">
    <property type="entry name" value="VanA_C_cat"/>
</dbReference>
<sequence>MPTTERSYPRNAWYAAAWSHEIEHDLSARTVCDTDLVLYRKSDGEVTALEDACWHRLLPLSMGKLDGDRVMCGYHGLKFDSDGRCVYMPSQETVNPSACVRHFPTVERHALVWVWPGNPALADPELVPDFHWNDDPQLAGRGGTFYSLGCNYRLLVDNLMDLTHETFVHAGSIGHDSITRTPFEIEHDDRFVTMSRWMLNHDAPPFWAWQLGRDVAVDRWHQIRFEAPSTVVGDVGVAEIGTGAPEGDRSQGVTGYFLAAITPETETSCHYFWNFVRDHHIDDPEWTEALHTAHVNGESGVYEQDVEVLEAQQAAIERHSRMPFYHLNIDAGALWARRLIEQRIAAEPDAPIRRLEAAAG</sequence>